<dbReference type="EMBL" id="DS022305">
    <property type="protein sequence ID" value="OAJ40924.1"/>
    <property type="molecule type" value="Genomic_DNA"/>
</dbReference>
<dbReference type="GO" id="GO:0005829">
    <property type="term" value="C:cytosol"/>
    <property type="evidence" value="ECO:0007669"/>
    <property type="project" value="TreeGrafter"/>
</dbReference>
<dbReference type="Pfam" id="PF09229">
    <property type="entry name" value="Aha1_N"/>
    <property type="match status" value="1"/>
</dbReference>
<organism evidence="3 4">
    <name type="scientific">Batrachochytrium dendrobatidis (strain JEL423)</name>
    <dbReference type="NCBI Taxonomy" id="403673"/>
    <lineage>
        <taxon>Eukaryota</taxon>
        <taxon>Fungi</taxon>
        <taxon>Fungi incertae sedis</taxon>
        <taxon>Chytridiomycota</taxon>
        <taxon>Chytridiomycota incertae sedis</taxon>
        <taxon>Chytridiomycetes</taxon>
        <taxon>Rhizophydiales</taxon>
        <taxon>Rhizophydiales incertae sedis</taxon>
        <taxon>Batrachochytrium</taxon>
    </lineage>
</organism>
<reference evidence="3 4" key="2">
    <citation type="submission" date="2016-05" db="EMBL/GenBank/DDBJ databases">
        <title>Lineage-specific infection strategies underlie the spectrum of fungal disease in amphibians.</title>
        <authorList>
            <person name="Cuomo C.A."/>
            <person name="Farrer R.A."/>
            <person name="James T."/>
            <person name="Longcore J."/>
            <person name="Birren B."/>
        </authorList>
    </citation>
    <scope>NUCLEOTIDE SEQUENCE [LARGE SCALE GENOMIC DNA]</scope>
    <source>
        <strain evidence="3 4">JEL423</strain>
    </source>
</reference>
<dbReference type="SMART" id="SM01000">
    <property type="entry name" value="Aha1_N"/>
    <property type="match status" value="1"/>
</dbReference>
<feature type="domain" description="Activator of Hsp90 ATPase AHSA1-like N-terminal" evidence="2">
    <location>
        <begin position="19"/>
        <end position="151"/>
    </location>
</feature>
<dbReference type="InterPro" id="IPR023393">
    <property type="entry name" value="START-like_dom_sf"/>
</dbReference>
<protein>
    <recommendedName>
        <fullName evidence="2">Activator of Hsp90 ATPase AHSA1-like N-terminal domain-containing protein</fullName>
    </recommendedName>
</protein>
<dbReference type="InterPro" id="IPR036338">
    <property type="entry name" value="Aha1"/>
</dbReference>
<evidence type="ECO:0000313" key="4">
    <source>
        <dbReference type="Proteomes" id="UP000077115"/>
    </source>
</evidence>
<dbReference type="InterPro" id="IPR015310">
    <property type="entry name" value="AHSA1-like_N"/>
</dbReference>
<dbReference type="VEuPathDB" id="FungiDB:BDEG_24606"/>
<evidence type="ECO:0000313" key="3">
    <source>
        <dbReference type="EMBL" id="OAJ40924.1"/>
    </source>
</evidence>
<dbReference type="GO" id="GO:0001671">
    <property type="term" value="F:ATPase activator activity"/>
    <property type="evidence" value="ECO:0007669"/>
    <property type="project" value="InterPro"/>
</dbReference>
<dbReference type="PANTHER" id="PTHR13009:SF22">
    <property type="entry name" value="LD43819P"/>
    <property type="match status" value="1"/>
</dbReference>
<dbReference type="SUPFAM" id="SSF103111">
    <property type="entry name" value="Activator of Hsp90 ATPase, Aha1"/>
    <property type="match status" value="1"/>
</dbReference>
<evidence type="ECO:0000259" key="2">
    <source>
        <dbReference type="SMART" id="SM01000"/>
    </source>
</evidence>
<evidence type="ECO:0000256" key="1">
    <source>
        <dbReference type="ARBA" id="ARBA00006817"/>
    </source>
</evidence>
<dbReference type="Pfam" id="PF08327">
    <property type="entry name" value="AHSA1"/>
    <property type="match status" value="1"/>
</dbReference>
<dbReference type="AlphaFoldDB" id="A0A177WMN3"/>
<dbReference type="Gene3D" id="3.15.10.20">
    <property type="entry name" value="Activator of Hsp90 ATPase Aha1, N-terminal domain"/>
    <property type="match status" value="1"/>
</dbReference>
<dbReference type="GO" id="GO:0051087">
    <property type="term" value="F:protein-folding chaperone binding"/>
    <property type="evidence" value="ECO:0007669"/>
    <property type="project" value="InterPro"/>
</dbReference>
<sequence>MSIQTGTNWKNVNNWHWVEKNCLPWAIEYMNKLKGLGVSDNGVTVVVSEVESVTGDVDLNQRKGKIISIYDVAINMKWKGTDASGEPAEGKVVIPELMHDTDLNDLVFNFTVENDNDKTHAIKEVARKKLCVVIREALGSFAKDLIESHSKDVYIPPENMKGHPVLSTYNPKPPVTTSQPVSAANTSRVGGVVEIKQRIEFIASPHDIYHTLLDQQRACIWTRGNAEICRVTGGEFSLFNGNVSGSITRLIENKTIEMKWRVQSWPKHHYSTVVMNLEEGADETILNLVQKGVPVGEKETTETNWTNYYWNPIKATFGFGTIL</sequence>
<reference evidence="3 4" key="1">
    <citation type="submission" date="2006-10" db="EMBL/GenBank/DDBJ databases">
        <title>The Genome Sequence of Batrachochytrium dendrobatidis JEL423.</title>
        <authorList>
            <consortium name="The Broad Institute Genome Sequencing Platform"/>
            <person name="Birren B."/>
            <person name="Lander E."/>
            <person name="Galagan J."/>
            <person name="Cuomo C."/>
            <person name="Devon K."/>
            <person name="Jaffe D."/>
            <person name="Butler J."/>
            <person name="Alvarez P."/>
            <person name="Gnerre S."/>
            <person name="Grabherr M."/>
            <person name="Kleber M."/>
            <person name="Mauceli E."/>
            <person name="Brockman W."/>
            <person name="Young S."/>
            <person name="LaButti K."/>
            <person name="Sykes S."/>
            <person name="DeCaprio D."/>
            <person name="Crawford M."/>
            <person name="Koehrsen M."/>
            <person name="Engels R."/>
            <person name="Montgomery P."/>
            <person name="Pearson M."/>
            <person name="Howarth C."/>
            <person name="Larson L."/>
            <person name="White J."/>
            <person name="O'Leary S."/>
            <person name="Kodira C."/>
            <person name="Zeng Q."/>
            <person name="Yandava C."/>
            <person name="Alvarado L."/>
            <person name="Longcore J."/>
            <person name="James T."/>
        </authorList>
    </citation>
    <scope>NUCLEOTIDE SEQUENCE [LARGE SCALE GENOMIC DNA]</scope>
    <source>
        <strain evidence="3 4">JEL423</strain>
    </source>
</reference>
<dbReference type="Gene3D" id="3.30.530.20">
    <property type="match status" value="1"/>
</dbReference>
<dbReference type="Proteomes" id="UP000077115">
    <property type="component" value="Unassembled WGS sequence"/>
</dbReference>
<comment type="similarity">
    <text evidence="1">Belongs to the AHA1 family.</text>
</comment>
<dbReference type="SUPFAM" id="SSF55961">
    <property type="entry name" value="Bet v1-like"/>
    <property type="match status" value="1"/>
</dbReference>
<dbReference type="STRING" id="403673.A0A177WMN3"/>
<dbReference type="InterPro" id="IPR013538">
    <property type="entry name" value="ASHA1/2-like_C"/>
</dbReference>
<accession>A0A177WMN3</accession>
<gene>
    <name evidence="3" type="ORF">BDEG_24606</name>
</gene>
<dbReference type="CDD" id="cd08892">
    <property type="entry name" value="SRPBCC_Aha1"/>
    <property type="match status" value="1"/>
</dbReference>
<name>A0A177WMN3_BATDL</name>
<proteinExistence type="inferred from homology"/>
<dbReference type="PANTHER" id="PTHR13009">
    <property type="entry name" value="HEAT SHOCK PROTEIN 90 HSP90 CO-CHAPERONE AHA-1"/>
    <property type="match status" value="1"/>
</dbReference>
<dbReference type="GO" id="GO:0006457">
    <property type="term" value="P:protein folding"/>
    <property type="evidence" value="ECO:0007669"/>
    <property type="project" value="TreeGrafter"/>
</dbReference>
<dbReference type="eggNOG" id="KOG2936">
    <property type="taxonomic scope" value="Eukaryota"/>
</dbReference>